<dbReference type="GO" id="GO:0016747">
    <property type="term" value="F:acyltransferase activity, transferring groups other than amino-acyl groups"/>
    <property type="evidence" value="ECO:0007669"/>
    <property type="project" value="InterPro"/>
</dbReference>
<dbReference type="PATRIC" id="fig|43658.5.peg.4323"/>
<dbReference type="Pfam" id="PF00195">
    <property type="entry name" value="Chal_sti_synt_N"/>
    <property type="match status" value="1"/>
</dbReference>
<feature type="active site" description="Acyl-thioester intermediate" evidence="4">
    <location>
        <position position="138"/>
    </location>
</feature>
<evidence type="ECO:0000256" key="1">
    <source>
        <dbReference type="ARBA" id="ARBA00005531"/>
    </source>
</evidence>
<evidence type="ECO:0000313" key="8">
    <source>
        <dbReference type="Proteomes" id="UP000033452"/>
    </source>
</evidence>
<name>A0A0F4QHG1_9GAMM</name>
<evidence type="ECO:0000313" key="7">
    <source>
        <dbReference type="EMBL" id="KJZ06092.1"/>
    </source>
</evidence>
<comment type="similarity">
    <text evidence="1">Belongs to the thiolase-like superfamily. Chalcone/stilbene synthases family.</text>
</comment>
<evidence type="ECO:0000259" key="5">
    <source>
        <dbReference type="Pfam" id="PF00195"/>
    </source>
</evidence>
<keyword evidence="2" id="KW-0808">Transferase</keyword>
<proteinExistence type="inferred from homology"/>
<keyword evidence="3" id="KW-0012">Acyltransferase</keyword>
<comment type="caution">
    <text evidence="7">The sequence shown here is derived from an EMBL/GenBank/DDBJ whole genome shotgun (WGS) entry which is preliminary data.</text>
</comment>
<dbReference type="InterPro" id="IPR012328">
    <property type="entry name" value="Chalcone/stilbene_synt_C"/>
</dbReference>
<dbReference type="PANTHER" id="PTHR11877">
    <property type="entry name" value="HYDROXYMETHYLGLUTARYL-COA SYNTHASE"/>
    <property type="match status" value="1"/>
</dbReference>
<evidence type="ECO:0000259" key="6">
    <source>
        <dbReference type="Pfam" id="PF02797"/>
    </source>
</evidence>
<protein>
    <submittedName>
        <fullName evidence="7">Type III polyketide synthase PhlD</fullName>
    </submittedName>
</protein>
<dbReference type="InterPro" id="IPR016039">
    <property type="entry name" value="Thiolase-like"/>
</dbReference>
<dbReference type="InterPro" id="IPR001099">
    <property type="entry name" value="Chalcone/stilbene_synt_N"/>
</dbReference>
<dbReference type="SUPFAM" id="SSF53901">
    <property type="entry name" value="Thiolase-like"/>
    <property type="match status" value="2"/>
</dbReference>
<keyword evidence="8" id="KW-1185">Reference proteome</keyword>
<dbReference type="AlphaFoldDB" id="A0A0F4QHG1"/>
<dbReference type="PANTHER" id="PTHR11877:SF99">
    <property type="entry name" value="1,3,6,8-TETRAHYDROXYNAPHTHALENE SYNTHASE"/>
    <property type="match status" value="1"/>
</dbReference>
<dbReference type="Pfam" id="PF02797">
    <property type="entry name" value="Chal_sti_synt_C"/>
    <property type="match status" value="1"/>
</dbReference>
<dbReference type="Proteomes" id="UP000033452">
    <property type="component" value="Unassembled WGS sequence"/>
</dbReference>
<dbReference type="GO" id="GO:0030639">
    <property type="term" value="P:polyketide biosynthetic process"/>
    <property type="evidence" value="ECO:0007669"/>
    <property type="project" value="TreeGrafter"/>
</dbReference>
<accession>A0A0F4QHG1</accession>
<evidence type="ECO:0000256" key="2">
    <source>
        <dbReference type="ARBA" id="ARBA00022679"/>
    </source>
</evidence>
<feature type="domain" description="Chalcone/stilbene synthase C-terminal" evidence="6">
    <location>
        <begin position="216"/>
        <end position="341"/>
    </location>
</feature>
<feature type="domain" description="Chalcone/stilbene synthase N-terminal" evidence="5">
    <location>
        <begin position="41"/>
        <end position="199"/>
    </location>
</feature>
<dbReference type="InterPro" id="IPR011141">
    <property type="entry name" value="Polyketide_synthase_type-III"/>
</dbReference>
<evidence type="ECO:0000256" key="3">
    <source>
        <dbReference type="ARBA" id="ARBA00023315"/>
    </source>
</evidence>
<gene>
    <name evidence="7" type="ORF">TW77_20465</name>
</gene>
<reference evidence="7 8" key="1">
    <citation type="journal article" date="2015" name="BMC Genomics">
        <title>Genome mining reveals unlocked bioactive potential of marine Gram-negative bacteria.</title>
        <authorList>
            <person name="Machado H."/>
            <person name="Sonnenschein E.C."/>
            <person name="Melchiorsen J."/>
            <person name="Gram L."/>
        </authorList>
    </citation>
    <scope>NUCLEOTIDE SEQUENCE [LARGE SCALE GENOMIC DNA]</scope>
    <source>
        <strain evidence="7 8">S2471</strain>
    </source>
</reference>
<dbReference type="OrthoDB" id="9786288at2"/>
<sequence length="347" mass="38222">MTTLCKPATFYPEHLANADDIMTVIEICHPDSPYKQRAFEMIQNTEVKNRHLILPLTEVVKLGDFGARAARYKDAAIDMAETVAREAIDNAKLDKAEIDMVIATSCTGFMMPSLTAHLINRLDLPNETKQIPIAQLGCVAGASAIGRAFEYCQNRTNSNVLIVCVETSSLCFHKEANRLQDFISDALFADGAAAVVMRGDSQVPGLKLINNQSVTIKDTMPYIEYDITHQGFKFSLDKEVMHSIPHVAPYLQSFCRRSLSRDANQVDSTIFHTGGKRILDELVRCLSLEPEMVARSRACLAETGNTSSVAVIDVLKRTFDSARRGDASLLAAFGPGFTSEMSVGVWH</sequence>
<organism evidence="7 8">
    <name type="scientific">Pseudoalteromonas rubra</name>
    <dbReference type="NCBI Taxonomy" id="43658"/>
    <lineage>
        <taxon>Bacteria</taxon>
        <taxon>Pseudomonadati</taxon>
        <taxon>Pseudomonadota</taxon>
        <taxon>Gammaproteobacteria</taxon>
        <taxon>Alteromonadales</taxon>
        <taxon>Pseudoalteromonadaceae</taxon>
        <taxon>Pseudoalteromonas</taxon>
    </lineage>
</organism>
<dbReference type="EMBL" id="JXYA01000056">
    <property type="protein sequence ID" value="KJZ06092.1"/>
    <property type="molecule type" value="Genomic_DNA"/>
</dbReference>
<dbReference type="PIRSF" id="PIRSF000451">
    <property type="entry name" value="PKS_III"/>
    <property type="match status" value="1"/>
</dbReference>
<dbReference type="RefSeq" id="WP_046006830.1">
    <property type="nucleotide sequence ID" value="NZ_JXYA01000056.1"/>
</dbReference>
<evidence type="ECO:0000256" key="4">
    <source>
        <dbReference type="PIRSR" id="PIRSR000451-1"/>
    </source>
</evidence>
<dbReference type="Gene3D" id="3.40.47.10">
    <property type="match status" value="2"/>
</dbReference>
<dbReference type="CDD" id="cd00831">
    <property type="entry name" value="CHS_like"/>
    <property type="match status" value="1"/>
</dbReference>